<keyword evidence="1" id="KW-0472">Membrane</keyword>
<keyword evidence="1" id="KW-0812">Transmembrane</keyword>
<comment type="caution">
    <text evidence="2">The sequence shown here is derived from an EMBL/GenBank/DDBJ whole genome shotgun (WGS) entry which is preliminary data.</text>
</comment>
<organism evidence="2">
    <name type="scientific">marine sediment metagenome</name>
    <dbReference type="NCBI Taxonomy" id="412755"/>
    <lineage>
        <taxon>unclassified sequences</taxon>
        <taxon>metagenomes</taxon>
        <taxon>ecological metagenomes</taxon>
    </lineage>
</organism>
<evidence type="ECO:0000313" key="2">
    <source>
        <dbReference type="EMBL" id="KKM62807.1"/>
    </source>
</evidence>
<sequence>MLGNYYLSIFKHVFLMLFISIFVIACDKGAEDPKEAEAEPVVPTLSDENIKSFVIKMAEDYNAKRDSLLASFNKAKGDDHVYEFVNFRNNKWTPAYIKQKDYYQSVLAQNSAYLATSSTRPLFDVYENLIYIGIGLKNALLDNDETLLQAQLVEIQKDKETISRTVK</sequence>
<protein>
    <submittedName>
        <fullName evidence="2">Uncharacterized protein</fullName>
    </submittedName>
</protein>
<reference evidence="2" key="1">
    <citation type="journal article" date="2015" name="Nature">
        <title>Complex archaea that bridge the gap between prokaryotes and eukaryotes.</title>
        <authorList>
            <person name="Spang A."/>
            <person name="Saw J.H."/>
            <person name="Jorgensen S.L."/>
            <person name="Zaremba-Niedzwiedzka K."/>
            <person name="Martijn J."/>
            <person name="Lind A.E."/>
            <person name="van Eijk R."/>
            <person name="Schleper C."/>
            <person name="Guy L."/>
            <person name="Ettema T.J."/>
        </authorList>
    </citation>
    <scope>NUCLEOTIDE SEQUENCE</scope>
</reference>
<feature type="transmembrane region" description="Helical" evidence="1">
    <location>
        <begin position="6"/>
        <end position="26"/>
    </location>
</feature>
<accession>A0A0F9M0P4</accession>
<proteinExistence type="predicted"/>
<name>A0A0F9M0P4_9ZZZZ</name>
<evidence type="ECO:0000256" key="1">
    <source>
        <dbReference type="SAM" id="Phobius"/>
    </source>
</evidence>
<dbReference type="EMBL" id="LAZR01011223">
    <property type="protein sequence ID" value="KKM62807.1"/>
    <property type="molecule type" value="Genomic_DNA"/>
</dbReference>
<gene>
    <name evidence="2" type="ORF">LCGC14_1517930</name>
</gene>
<dbReference type="AlphaFoldDB" id="A0A0F9M0P4"/>
<keyword evidence="1" id="KW-1133">Transmembrane helix</keyword>